<accession>E0SMJ3</accession>
<keyword evidence="2" id="KW-1185">Reference proteome</keyword>
<reference evidence="1 2" key="1">
    <citation type="journal article" date="2011" name="J. Bacteriol.">
        <title>Genome sequence of the plant-pathogenic bacterium Dickeya dadantii 3937.</title>
        <authorList>
            <person name="Glasner J.D."/>
            <person name="Yang C.H."/>
            <person name="Reverchon S."/>
            <person name="Hugouvieux-Cotte-Pattat N."/>
            <person name="Condemine G."/>
            <person name="Bohin J.P."/>
            <person name="Van Gijsegem F."/>
            <person name="Yang S."/>
            <person name="Franza T."/>
            <person name="Expert D."/>
            <person name="Plunkett G. III"/>
            <person name="San Francisco M.J."/>
            <person name="Charkowski A.O."/>
            <person name="Py B."/>
            <person name="Bell K."/>
            <person name="Rauscher L."/>
            <person name="Rodriguez-Palenzuela P."/>
            <person name="Toussaint A."/>
            <person name="Holeva M.C."/>
            <person name="He S.Y."/>
            <person name="Douet V."/>
            <person name="Boccara M."/>
            <person name="Blanco C."/>
            <person name="Toth I."/>
            <person name="Anderson B.D."/>
            <person name="Biehl B.S."/>
            <person name="Mau B."/>
            <person name="Flynn S.M."/>
            <person name="Barras F."/>
            <person name="Lindeberg M."/>
            <person name="Birch P.R."/>
            <person name="Tsuyumu S."/>
            <person name="Shi X."/>
            <person name="Hibbing M."/>
            <person name="Yap M.N."/>
            <person name="Carpentier M."/>
            <person name="Dassa E."/>
            <person name="Umehara M."/>
            <person name="Kim J.F."/>
            <person name="Rusch M."/>
            <person name="Soni P."/>
            <person name="Mayhew G.F."/>
            <person name="Fouts D.E."/>
            <person name="Gill S.R."/>
            <person name="Blattner F.R."/>
            <person name="Keen N.T."/>
            <person name="Perna N.T."/>
        </authorList>
    </citation>
    <scope>NUCLEOTIDE SEQUENCE [LARGE SCALE GENOMIC DNA]</scope>
    <source>
        <strain evidence="1 2">3937</strain>
    </source>
</reference>
<evidence type="ECO:0000313" key="1">
    <source>
        <dbReference type="EMBL" id="ADN00632.1"/>
    </source>
</evidence>
<dbReference type="EMBL" id="CP002038">
    <property type="protein sequence ID" value="ADN00632.1"/>
    <property type="molecule type" value="Genomic_DNA"/>
</dbReference>
<sequence>MTSGWWLNCAADAVPSAFAFAVRAARDAFTRHMLWLALRANVNAVQKRFRRFCQTRHGLSRCPAAHPAKSLTSAQF</sequence>
<dbReference type="HOGENOM" id="CLU_2648680_0_0_6"/>
<dbReference type="Proteomes" id="UP000006859">
    <property type="component" value="Chromosome"/>
</dbReference>
<proteinExistence type="predicted"/>
<name>E0SMJ3_DICD3</name>
<organism evidence="1 2">
    <name type="scientific">Dickeya dadantii (strain 3937)</name>
    <name type="common">Erwinia chrysanthemi (strain 3937)</name>
    <dbReference type="NCBI Taxonomy" id="198628"/>
    <lineage>
        <taxon>Bacteria</taxon>
        <taxon>Pseudomonadati</taxon>
        <taxon>Pseudomonadota</taxon>
        <taxon>Gammaproteobacteria</taxon>
        <taxon>Enterobacterales</taxon>
        <taxon>Pectobacteriaceae</taxon>
        <taxon>Dickeya</taxon>
    </lineage>
</organism>
<dbReference type="KEGG" id="ddd:Dda3937_04424"/>
<protein>
    <submittedName>
        <fullName evidence="1">Uncharacterized protein</fullName>
    </submittedName>
</protein>
<dbReference type="AlphaFoldDB" id="E0SMJ3"/>
<gene>
    <name evidence="1" type="ordered locus">Dda3937_04424</name>
</gene>
<evidence type="ECO:0000313" key="2">
    <source>
        <dbReference type="Proteomes" id="UP000006859"/>
    </source>
</evidence>